<reference evidence="1" key="1">
    <citation type="journal article" date="2021" name="Proc. Natl. Acad. Sci. U.S.A.">
        <title>A Catalog of Tens of Thousands of Viruses from Human Metagenomes Reveals Hidden Associations with Chronic Diseases.</title>
        <authorList>
            <person name="Tisza M.J."/>
            <person name="Buck C.B."/>
        </authorList>
    </citation>
    <scope>NUCLEOTIDE SEQUENCE</scope>
    <source>
        <strain evidence="1">CtML55</strain>
    </source>
</reference>
<accession>A0A8S5RI64</accession>
<evidence type="ECO:0000313" key="1">
    <source>
        <dbReference type="EMBL" id="DAE30761.1"/>
    </source>
</evidence>
<name>A0A8S5RI64_9VIRU</name>
<proteinExistence type="predicted"/>
<organism evidence="1">
    <name type="scientific">virus sp. ctML55</name>
    <dbReference type="NCBI Taxonomy" id="2827627"/>
    <lineage>
        <taxon>Viruses</taxon>
    </lineage>
</organism>
<protein>
    <submittedName>
        <fullName evidence="1">Uncharacterized protein</fullName>
    </submittedName>
</protein>
<dbReference type="EMBL" id="BK059105">
    <property type="protein sequence ID" value="DAE30761.1"/>
    <property type="molecule type" value="Genomic_DNA"/>
</dbReference>
<sequence length="52" mass="5508">MLIYSSLLRESQALSTIAPVSSSNLIFPGSVIPLRRSTSVVKSSSGYAEGFC</sequence>